<gene>
    <name evidence="2" type="ORF">CLV73_3455</name>
</gene>
<organism evidence="2 3">
    <name type="scientific">Chryseobacterium geocarposphaerae</name>
    <dbReference type="NCBI Taxonomy" id="1416776"/>
    <lineage>
        <taxon>Bacteria</taxon>
        <taxon>Pseudomonadati</taxon>
        <taxon>Bacteroidota</taxon>
        <taxon>Flavobacteriia</taxon>
        <taxon>Flavobacteriales</taxon>
        <taxon>Weeksellaceae</taxon>
        <taxon>Chryseobacterium group</taxon>
        <taxon>Chryseobacterium</taxon>
    </lineage>
</organism>
<dbReference type="OrthoDB" id="5580718at2"/>
<comment type="caution">
    <text evidence="2">The sequence shown here is derived from an EMBL/GenBank/DDBJ whole genome shotgun (WGS) entry which is preliminary data.</text>
</comment>
<dbReference type="GO" id="GO:0006508">
    <property type="term" value="P:proteolysis"/>
    <property type="evidence" value="ECO:0007669"/>
    <property type="project" value="UniProtKB-KW"/>
</dbReference>
<dbReference type="SUPFAM" id="SSF50630">
    <property type="entry name" value="Acid proteases"/>
    <property type="match status" value="1"/>
</dbReference>
<dbReference type="Gene3D" id="2.40.70.10">
    <property type="entry name" value="Acid Proteases"/>
    <property type="match status" value="1"/>
</dbReference>
<dbReference type="Pfam" id="PF13975">
    <property type="entry name" value="gag-asp_proteas"/>
    <property type="match status" value="1"/>
</dbReference>
<keyword evidence="1" id="KW-0732">Signal</keyword>
<evidence type="ECO:0000313" key="2">
    <source>
        <dbReference type="EMBL" id="PJJ62938.1"/>
    </source>
</evidence>
<dbReference type="EMBL" id="PGFD01000003">
    <property type="protein sequence ID" value="PJJ62938.1"/>
    <property type="molecule type" value="Genomic_DNA"/>
</dbReference>
<dbReference type="GO" id="GO:0008233">
    <property type="term" value="F:peptidase activity"/>
    <property type="evidence" value="ECO:0007669"/>
    <property type="project" value="UniProtKB-KW"/>
</dbReference>
<feature type="chain" id="PRO_5014728247" evidence="1">
    <location>
        <begin position="20"/>
        <end position="399"/>
    </location>
</feature>
<evidence type="ECO:0000313" key="3">
    <source>
        <dbReference type="Proteomes" id="UP000228740"/>
    </source>
</evidence>
<dbReference type="Proteomes" id="UP000228740">
    <property type="component" value="Unassembled WGS sequence"/>
</dbReference>
<keyword evidence="2" id="KW-0645">Protease</keyword>
<accession>A0A2M9BXW8</accession>
<sequence length="399" mass="45720">MKKLLCIVFLTFLISFTLAQNKINLNQGTILPKKYNQTVPYEKIKGKLMVKVQINNKNYNFLFDTGAPFAISQKLFKELNLKTVGDVDLHDSSGKAEKMIITSLPDLQLGEIHFKDSQGIVFQETTTEILTCFGIDGIIGSNMLRNSVVQFDDRNNQIIITDNADNLSLKTEVYQKLDLSASQSNPFINVILKKGKNDAADKILFDSGAESFYEMSLDAYKFLKEKTDVITTVAESKGTYSWGFHGMSDLQFQHILETPEFILNNEKFENIRITTTESQESRMGSKSFQFGKFTLDYRKKRFYFEPYENIDKTKVSEKTWGISPTIKNKKFVVGIIWDKSLEKEINLEDEILQFGSVDFEKKDFCELIKAETDFQEKELTVVLKDIKTGKIKSVTIKKI</sequence>
<name>A0A2M9BXW8_9FLAO</name>
<proteinExistence type="predicted"/>
<reference evidence="2 3" key="1">
    <citation type="submission" date="2017-11" db="EMBL/GenBank/DDBJ databases">
        <title>Genomic Encyclopedia of Archaeal and Bacterial Type Strains, Phase II (KMG-II): From Individual Species to Whole Genera.</title>
        <authorList>
            <person name="Goeker M."/>
        </authorList>
    </citation>
    <scope>NUCLEOTIDE SEQUENCE [LARGE SCALE GENOMIC DNA]</scope>
    <source>
        <strain evidence="2 3">DSM 27617</strain>
    </source>
</reference>
<dbReference type="RefSeq" id="WP_100378070.1">
    <property type="nucleotide sequence ID" value="NZ_PGFD01000003.1"/>
</dbReference>
<keyword evidence="3" id="KW-1185">Reference proteome</keyword>
<protein>
    <submittedName>
        <fullName evidence="2">Aspartyl protease</fullName>
    </submittedName>
</protein>
<dbReference type="CDD" id="cd05483">
    <property type="entry name" value="retropepsin_like_bacteria"/>
    <property type="match status" value="1"/>
</dbReference>
<dbReference type="InterPro" id="IPR034122">
    <property type="entry name" value="Retropepsin-like_bacterial"/>
</dbReference>
<keyword evidence="2" id="KW-0378">Hydrolase</keyword>
<dbReference type="AlphaFoldDB" id="A0A2M9BXW8"/>
<feature type="signal peptide" evidence="1">
    <location>
        <begin position="1"/>
        <end position="19"/>
    </location>
</feature>
<evidence type="ECO:0000256" key="1">
    <source>
        <dbReference type="SAM" id="SignalP"/>
    </source>
</evidence>
<dbReference type="InterPro" id="IPR021109">
    <property type="entry name" value="Peptidase_aspartic_dom_sf"/>
</dbReference>